<dbReference type="PRINTS" id="PR00634">
    <property type="entry name" value="BETALLERGEN"/>
</dbReference>
<comment type="similarity">
    <text evidence="1">Belongs to the BetVI family.</text>
</comment>
<dbReference type="PANTHER" id="PTHR31213:SF17">
    <property type="entry name" value="MAJOR ALLERGEN PRU AR 1-LIKE"/>
    <property type="match status" value="1"/>
</dbReference>
<comment type="caution">
    <text evidence="3">The sequence shown here is derived from an EMBL/GenBank/DDBJ whole genome shotgun (WGS) entry which is preliminary data.</text>
</comment>
<keyword evidence="4" id="KW-1185">Reference proteome</keyword>
<dbReference type="GO" id="GO:0010427">
    <property type="term" value="F:abscisic acid binding"/>
    <property type="evidence" value="ECO:0007669"/>
    <property type="project" value="InterPro"/>
</dbReference>
<reference evidence="3 4" key="1">
    <citation type="submission" date="2024-01" db="EMBL/GenBank/DDBJ databases">
        <title>The complete chloroplast genome sequence of Lithospermum erythrorhizon: insights into the phylogenetic relationship among Boraginaceae species and the maternal lineages of purple gromwells.</title>
        <authorList>
            <person name="Okada T."/>
            <person name="Watanabe K."/>
        </authorList>
    </citation>
    <scope>NUCLEOTIDE SEQUENCE [LARGE SCALE GENOMIC DNA]</scope>
</reference>
<sequence length="154" mass="16540">MGVVEFSETFSSPVPAPKLFKGWFIDSHTLLPKIAPDHVKSVVVEGSGGPGSIYHITFGDVVPIKFVKFKVDVLDESTMTYADTVVEGGELSEKILKVTHEVKFETSPEGGCSATSVVKFDIKEGSTLSEDEVKDGKEGAFGLLKAVEAYLLAN</sequence>
<dbReference type="GO" id="GO:0009738">
    <property type="term" value="P:abscisic acid-activated signaling pathway"/>
    <property type="evidence" value="ECO:0007669"/>
    <property type="project" value="InterPro"/>
</dbReference>
<accession>A0AAV3QLB1</accession>
<dbReference type="GO" id="GO:0038023">
    <property type="term" value="F:signaling receptor activity"/>
    <property type="evidence" value="ECO:0007669"/>
    <property type="project" value="InterPro"/>
</dbReference>
<evidence type="ECO:0000313" key="4">
    <source>
        <dbReference type="Proteomes" id="UP001454036"/>
    </source>
</evidence>
<dbReference type="AlphaFoldDB" id="A0AAV3QLB1"/>
<name>A0AAV3QLB1_LITER</name>
<evidence type="ECO:0000256" key="1">
    <source>
        <dbReference type="ARBA" id="ARBA00009744"/>
    </source>
</evidence>
<dbReference type="GO" id="GO:0004864">
    <property type="term" value="F:protein phosphatase inhibitor activity"/>
    <property type="evidence" value="ECO:0007669"/>
    <property type="project" value="InterPro"/>
</dbReference>
<gene>
    <name evidence="3" type="ORF">LIER_19231</name>
</gene>
<proteinExistence type="inferred from homology"/>
<dbReference type="CDD" id="cd07816">
    <property type="entry name" value="Bet_v1-like"/>
    <property type="match status" value="1"/>
</dbReference>
<dbReference type="EMBL" id="BAABME010004723">
    <property type="protein sequence ID" value="GAA0163338.1"/>
    <property type="molecule type" value="Genomic_DNA"/>
</dbReference>
<dbReference type="GO" id="GO:0006952">
    <property type="term" value="P:defense response"/>
    <property type="evidence" value="ECO:0007669"/>
    <property type="project" value="InterPro"/>
</dbReference>
<evidence type="ECO:0000259" key="2">
    <source>
        <dbReference type="Pfam" id="PF00407"/>
    </source>
</evidence>
<dbReference type="GO" id="GO:0005634">
    <property type="term" value="C:nucleus"/>
    <property type="evidence" value="ECO:0007669"/>
    <property type="project" value="TreeGrafter"/>
</dbReference>
<dbReference type="GO" id="GO:0005737">
    <property type="term" value="C:cytoplasm"/>
    <property type="evidence" value="ECO:0007669"/>
    <property type="project" value="TreeGrafter"/>
</dbReference>
<dbReference type="InterPro" id="IPR024949">
    <property type="entry name" value="Bet_v_I_allergen"/>
</dbReference>
<dbReference type="Proteomes" id="UP001454036">
    <property type="component" value="Unassembled WGS sequence"/>
</dbReference>
<dbReference type="InterPro" id="IPR000916">
    <property type="entry name" value="Bet_v_I/MLP"/>
</dbReference>
<dbReference type="Gene3D" id="3.30.530.20">
    <property type="match status" value="1"/>
</dbReference>
<organism evidence="3 4">
    <name type="scientific">Lithospermum erythrorhizon</name>
    <name type="common">Purple gromwell</name>
    <name type="synonym">Lithospermum officinale var. erythrorhizon</name>
    <dbReference type="NCBI Taxonomy" id="34254"/>
    <lineage>
        <taxon>Eukaryota</taxon>
        <taxon>Viridiplantae</taxon>
        <taxon>Streptophyta</taxon>
        <taxon>Embryophyta</taxon>
        <taxon>Tracheophyta</taxon>
        <taxon>Spermatophyta</taxon>
        <taxon>Magnoliopsida</taxon>
        <taxon>eudicotyledons</taxon>
        <taxon>Gunneridae</taxon>
        <taxon>Pentapetalae</taxon>
        <taxon>asterids</taxon>
        <taxon>lamiids</taxon>
        <taxon>Boraginales</taxon>
        <taxon>Boraginaceae</taxon>
        <taxon>Boraginoideae</taxon>
        <taxon>Lithospermeae</taxon>
        <taxon>Lithospermum</taxon>
    </lineage>
</organism>
<dbReference type="InterPro" id="IPR050279">
    <property type="entry name" value="Plant_def-hormone_signal"/>
</dbReference>
<protein>
    <submittedName>
        <fullName evidence="3">Pathogenesis-related protein</fullName>
    </submittedName>
</protein>
<dbReference type="PANTHER" id="PTHR31213">
    <property type="entry name" value="OS08G0374000 PROTEIN-RELATED"/>
    <property type="match status" value="1"/>
</dbReference>
<dbReference type="SUPFAM" id="SSF55961">
    <property type="entry name" value="Bet v1-like"/>
    <property type="match status" value="1"/>
</dbReference>
<dbReference type="FunFam" id="3.30.530.20:FF:000007">
    <property type="entry name" value="Major pollen allergen Bet v 1-A"/>
    <property type="match status" value="1"/>
</dbReference>
<evidence type="ECO:0000313" key="3">
    <source>
        <dbReference type="EMBL" id="GAA0163338.1"/>
    </source>
</evidence>
<dbReference type="InterPro" id="IPR023393">
    <property type="entry name" value="START-like_dom_sf"/>
</dbReference>
<feature type="domain" description="Bet v I/Major latex protein" evidence="2">
    <location>
        <begin position="5"/>
        <end position="154"/>
    </location>
</feature>
<dbReference type="Pfam" id="PF00407">
    <property type="entry name" value="Bet_v_1"/>
    <property type="match status" value="1"/>
</dbReference>